<dbReference type="Pfam" id="PF00169">
    <property type="entry name" value="PH"/>
    <property type="match status" value="1"/>
</dbReference>
<dbReference type="SUPFAM" id="SSF50729">
    <property type="entry name" value="PH domain-like"/>
    <property type="match status" value="1"/>
</dbReference>
<dbReference type="EMBL" id="CAXIEN010000097">
    <property type="protein sequence ID" value="CAL1276869.1"/>
    <property type="molecule type" value="Genomic_DNA"/>
</dbReference>
<accession>A0AAV2A0I2</accession>
<protein>
    <recommendedName>
        <fullName evidence="2">Ras-associating domain-containing protein</fullName>
    </recommendedName>
</protein>
<feature type="compositionally biased region" description="Basic residues" evidence="1">
    <location>
        <begin position="80"/>
        <end position="90"/>
    </location>
</feature>
<evidence type="ECO:0000313" key="4">
    <source>
        <dbReference type="Proteomes" id="UP001497382"/>
    </source>
</evidence>
<feature type="region of interest" description="Disordered" evidence="1">
    <location>
        <begin position="73"/>
        <end position="101"/>
    </location>
</feature>
<sequence>MDSYRLSLATLEDTQDIELDAILGELCALESSLDPDLMHRGHARSVSTVIQSNITGENIRYSTSGMPVAQEITPPTSQSGHKRFFTHRRSSSGGTKSKFEIGGDLDCDQVKGHKMELGVRTDSPDNDSAFSDSVSMLSSESSISSGGRTDTGISSQGSSKTNSIALVPSPTQLLDNISRRLRALKVEVEKENSPPIFIKAFSADNSAKSLLVDERMTVGQVCRLLADKNHVPMDPRWSLVEHIPELFMERIYEDHEYVVENLLLWARESPNKLQFFERDEKYDLFINPEEYLLMGSSSERGSDMDDDAKTALLEEFFSSSSVPEVESALYLKSDGKKAWKKHYFVLRASGIYYCPKGKSKLSKDLICLTTFEMNNVYTGFGWKKKYKAPSDFGFAIKVKKKTRKMKHFQQQKMNCI</sequence>
<dbReference type="SMART" id="SM00314">
    <property type="entry name" value="RA"/>
    <property type="match status" value="1"/>
</dbReference>
<dbReference type="InterPro" id="IPR039664">
    <property type="entry name" value="GRB/APBB1IP"/>
</dbReference>
<dbReference type="Gene3D" id="3.10.20.90">
    <property type="entry name" value="Phosphatidylinositol 3-kinase Catalytic Subunit, Chain A, domain 1"/>
    <property type="match status" value="1"/>
</dbReference>
<dbReference type="InterPro" id="IPR001849">
    <property type="entry name" value="PH_domain"/>
</dbReference>
<dbReference type="Gene3D" id="2.30.29.30">
    <property type="entry name" value="Pleckstrin-homology domain (PH domain)/Phosphotyrosine-binding domain (PTB)"/>
    <property type="match status" value="1"/>
</dbReference>
<dbReference type="PANTHER" id="PTHR11243:SF23">
    <property type="entry name" value="LD06925P"/>
    <property type="match status" value="1"/>
</dbReference>
<comment type="caution">
    <text evidence="3">The sequence shown here is derived from an EMBL/GenBank/DDBJ whole genome shotgun (WGS) entry which is preliminary data.</text>
</comment>
<keyword evidence="4" id="KW-1185">Reference proteome</keyword>
<evidence type="ECO:0000256" key="1">
    <source>
        <dbReference type="SAM" id="MobiDB-lite"/>
    </source>
</evidence>
<dbReference type="GO" id="GO:0007165">
    <property type="term" value="P:signal transduction"/>
    <property type="evidence" value="ECO:0007669"/>
    <property type="project" value="InterPro"/>
</dbReference>
<dbReference type="InterPro" id="IPR029071">
    <property type="entry name" value="Ubiquitin-like_domsf"/>
</dbReference>
<evidence type="ECO:0000259" key="2">
    <source>
        <dbReference type="PROSITE" id="PS50200"/>
    </source>
</evidence>
<feature type="compositionally biased region" description="Polar residues" evidence="1">
    <location>
        <begin position="146"/>
        <end position="164"/>
    </location>
</feature>
<dbReference type="AlphaFoldDB" id="A0AAV2A0I2"/>
<dbReference type="Pfam" id="PF21989">
    <property type="entry name" value="RA_2"/>
    <property type="match status" value="1"/>
</dbReference>
<dbReference type="PROSITE" id="PS50200">
    <property type="entry name" value="RA"/>
    <property type="match status" value="1"/>
</dbReference>
<dbReference type="InterPro" id="IPR039665">
    <property type="entry name" value="PH_APBB1IP"/>
</dbReference>
<dbReference type="CDD" id="cd01259">
    <property type="entry name" value="PH_APBB1IP"/>
    <property type="match status" value="1"/>
</dbReference>
<dbReference type="SUPFAM" id="SSF54236">
    <property type="entry name" value="Ubiquitin-like"/>
    <property type="match status" value="1"/>
</dbReference>
<name>A0AAV2A0I2_9ARAC</name>
<dbReference type="InterPro" id="IPR000159">
    <property type="entry name" value="RA_dom"/>
</dbReference>
<feature type="compositionally biased region" description="Low complexity" evidence="1">
    <location>
        <begin position="131"/>
        <end position="145"/>
    </location>
</feature>
<feature type="region of interest" description="Disordered" evidence="1">
    <location>
        <begin position="118"/>
        <end position="164"/>
    </location>
</feature>
<evidence type="ECO:0000313" key="3">
    <source>
        <dbReference type="EMBL" id="CAL1276869.1"/>
    </source>
</evidence>
<dbReference type="InterPro" id="IPR011993">
    <property type="entry name" value="PH-like_dom_sf"/>
</dbReference>
<feature type="domain" description="Ras-associating" evidence="2">
    <location>
        <begin position="194"/>
        <end position="282"/>
    </location>
</feature>
<organism evidence="3 4">
    <name type="scientific">Larinioides sclopetarius</name>
    <dbReference type="NCBI Taxonomy" id="280406"/>
    <lineage>
        <taxon>Eukaryota</taxon>
        <taxon>Metazoa</taxon>
        <taxon>Ecdysozoa</taxon>
        <taxon>Arthropoda</taxon>
        <taxon>Chelicerata</taxon>
        <taxon>Arachnida</taxon>
        <taxon>Araneae</taxon>
        <taxon>Araneomorphae</taxon>
        <taxon>Entelegynae</taxon>
        <taxon>Araneoidea</taxon>
        <taxon>Araneidae</taxon>
        <taxon>Larinioides</taxon>
    </lineage>
</organism>
<dbReference type="PANTHER" id="PTHR11243">
    <property type="entry name" value="GROWTH FACTOR RECEPTOR-BOUND PROTEIN"/>
    <property type="match status" value="1"/>
</dbReference>
<dbReference type="Proteomes" id="UP001497382">
    <property type="component" value="Unassembled WGS sequence"/>
</dbReference>
<gene>
    <name evidence="3" type="ORF">LARSCL_LOCUS8889</name>
</gene>
<proteinExistence type="predicted"/>
<reference evidence="3 4" key="1">
    <citation type="submission" date="2024-04" db="EMBL/GenBank/DDBJ databases">
        <authorList>
            <person name="Rising A."/>
            <person name="Reimegard J."/>
            <person name="Sonavane S."/>
            <person name="Akerstrom W."/>
            <person name="Nylinder S."/>
            <person name="Hedman E."/>
            <person name="Kallberg Y."/>
        </authorList>
    </citation>
    <scope>NUCLEOTIDE SEQUENCE [LARGE SCALE GENOMIC DNA]</scope>
</reference>